<evidence type="ECO:0000313" key="3">
    <source>
        <dbReference type="Proteomes" id="UP000264330"/>
    </source>
</evidence>
<gene>
    <name evidence="2" type="ORF">DGQ38_01960</name>
</gene>
<dbReference type="EMBL" id="DPMF01000037">
    <property type="protein sequence ID" value="HCV79797.1"/>
    <property type="molecule type" value="Genomic_DNA"/>
</dbReference>
<evidence type="ECO:0000313" key="2">
    <source>
        <dbReference type="EMBL" id="HCV79797.1"/>
    </source>
</evidence>
<feature type="transmembrane region" description="Helical" evidence="1">
    <location>
        <begin position="90"/>
        <end position="111"/>
    </location>
</feature>
<accession>A0A3D5IVJ1</accession>
<comment type="caution">
    <text evidence="2">The sequence shown here is derived from an EMBL/GenBank/DDBJ whole genome shotgun (WGS) entry which is preliminary data.</text>
</comment>
<dbReference type="Proteomes" id="UP000264330">
    <property type="component" value="Unassembled WGS sequence"/>
</dbReference>
<keyword evidence="1" id="KW-1133">Transmembrane helix</keyword>
<protein>
    <submittedName>
        <fullName evidence="2">Uncharacterized protein</fullName>
    </submittedName>
</protein>
<reference evidence="2 3" key="1">
    <citation type="journal article" date="2018" name="Nat. Biotechnol.">
        <title>A standardized bacterial taxonomy based on genome phylogeny substantially revises the tree of life.</title>
        <authorList>
            <person name="Parks D.H."/>
            <person name="Chuvochina M."/>
            <person name="Waite D.W."/>
            <person name="Rinke C."/>
            <person name="Skarshewski A."/>
            <person name="Chaumeil P.A."/>
            <person name="Hugenholtz P."/>
        </authorList>
    </citation>
    <scope>NUCLEOTIDE SEQUENCE [LARGE SCALE GENOMIC DNA]</scope>
    <source>
        <strain evidence="2">UBA9359</strain>
    </source>
</reference>
<feature type="transmembrane region" description="Helical" evidence="1">
    <location>
        <begin position="59"/>
        <end position="83"/>
    </location>
</feature>
<name>A0A3D5IVJ1_9FLAO</name>
<sequence length="195" mass="23304">MQKTQSKNKRLIDQRSKFLLTGSIIAIIIAFSPYLFYIYEIFPDGPVWENSLFTYKSNYYENVMTAMWTYFGKITPLILLLIWFFTCKHWWYHVILVPTIMYAYQLITAIYQDMYLNIDPMDTNQLIYLAPFFIIIISIVYLVRIKIFDKIYGIDLSEIEETKISVFSPVSEKDLEEMEELKKSESTEEDYYAKL</sequence>
<evidence type="ECO:0000256" key="1">
    <source>
        <dbReference type="SAM" id="Phobius"/>
    </source>
</evidence>
<feature type="transmembrane region" description="Helical" evidence="1">
    <location>
        <begin position="126"/>
        <end position="143"/>
    </location>
</feature>
<dbReference type="AlphaFoldDB" id="A0A3D5IVJ1"/>
<feature type="transmembrane region" description="Helical" evidence="1">
    <location>
        <begin position="18"/>
        <end position="39"/>
    </location>
</feature>
<keyword evidence="1" id="KW-0472">Membrane</keyword>
<keyword evidence="1" id="KW-0812">Transmembrane</keyword>
<organism evidence="2 3">
    <name type="scientific">Zunongwangia profunda</name>
    <dbReference type="NCBI Taxonomy" id="398743"/>
    <lineage>
        <taxon>Bacteria</taxon>
        <taxon>Pseudomonadati</taxon>
        <taxon>Bacteroidota</taxon>
        <taxon>Flavobacteriia</taxon>
        <taxon>Flavobacteriales</taxon>
        <taxon>Flavobacteriaceae</taxon>
        <taxon>Zunongwangia</taxon>
    </lineage>
</organism>
<proteinExistence type="predicted"/>